<dbReference type="Gene3D" id="1.10.260.40">
    <property type="entry name" value="lambda repressor-like DNA-binding domains"/>
    <property type="match status" value="1"/>
</dbReference>
<sequence length="237" mass="27471">MDKKGVDRNQLCSDLDLKYTTVRDWIKGITYPRIDKIELLANYFGINKSDLIEDKRTLSINRATEAPDSPVAMISPKVVYLDQELKEPRHSAWLGHGEQLLKEQSLELREEPLFEYRIYEKLSAGTGTAIYEDHSYDLVYFDKDLDHDIASWIYGDSMEPKYHHGQVALIKETGFDYDGAIYAVVWDGQTYIKKVYREEDGLRLVSLNDKYSDKFAPYDEDPRIIGKIVGNFTPVER</sequence>
<name>A0ABX7YNU3_9STRE</name>
<evidence type="ECO:0000256" key="2">
    <source>
        <dbReference type="ARBA" id="ARBA00023125"/>
    </source>
</evidence>
<dbReference type="InterPro" id="IPR036286">
    <property type="entry name" value="LexA/Signal_pep-like_sf"/>
</dbReference>
<evidence type="ECO:0000259" key="4">
    <source>
        <dbReference type="PROSITE" id="PS50943"/>
    </source>
</evidence>
<dbReference type="PANTHER" id="PTHR40661:SF1">
    <property type="entry name" value="HTH CRO_C1-TYPE DOMAIN-CONTAINING PROTEIN"/>
    <property type="match status" value="1"/>
</dbReference>
<reference evidence="5 6" key="1">
    <citation type="submission" date="2021-04" db="EMBL/GenBank/DDBJ databases">
        <title>Complete genome sequence of a novel Streptococcus species.</title>
        <authorList>
            <person name="Teng J.L.L."/>
        </authorList>
    </citation>
    <scope>NUCLEOTIDE SEQUENCE [LARGE SCALE GENOMIC DNA]</scope>
    <source>
        <strain evidence="5 6">HKU75</strain>
    </source>
</reference>
<feature type="domain" description="HTH cro/C1-type" evidence="4">
    <location>
        <begin position="3"/>
        <end position="51"/>
    </location>
</feature>
<dbReference type="PANTHER" id="PTHR40661">
    <property type="match status" value="1"/>
</dbReference>
<dbReference type="EMBL" id="CP073084">
    <property type="protein sequence ID" value="QUE55362.1"/>
    <property type="molecule type" value="Genomic_DNA"/>
</dbReference>
<proteinExistence type="predicted"/>
<keyword evidence="3" id="KW-0804">Transcription</keyword>
<dbReference type="Pfam" id="PF13443">
    <property type="entry name" value="HTH_26"/>
    <property type="match status" value="1"/>
</dbReference>
<evidence type="ECO:0000313" key="5">
    <source>
        <dbReference type="EMBL" id="QUE55362.1"/>
    </source>
</evidence>
<dbReference type="PROSITE" id="PS50943">
    <property type="entry name" value="HTH_CROC1"/>
    <property type="match status" value="1"/>
</dbReference>
<dbReference type="Proteomes" id="UP000677616">
    <property type="component" value="Chromosome"/>
</dbReference>
<dbReference type="InterPro" id="IPR010982">
    <property type="entry name" value="Lambda_DNA-bd_dom_sf"/>
</dbReference>
<dbReference type="InterPro" id="IPR001387">
    <property type="entry name" value="Cro/C1-type_HTH"/>
</dbReference>
<evidence type="ECO:0000256" key="3">
    <source>
        <dbReference type="ARBA" id="ARBA00023163"/>
    </source>
</evidence>
<keyword evidence="6" id="KW-1185">Reference proteome</keyword>
<evidence type="ECO:0000313" key="6">
    <source>
        <dbReference type="Proteomes" id="UP000677616"/>
    </source>
</evidence>
<dbReference type="Gene3D" id="2.10.109.10">
    <property type="entry name" value="Umud Fragment, subunit A"/>
    <property type="match status" value="1"/>
</dbReference>
<organism evidence="5 6">
    <name type="scientific">Streptococcus oriscaviae</name>
    <dbReference type="NCBI Taxonomy" id="2781599"/>
    <lineage>
        <taxon>Bacteria</taxon>
        <taxon>Bacillati</taxon>
        <taxon>Bacillota</taxon>
        <taxon>Bacilli</taxon>
        <taxon>Lactobacillales</taxon>
        <taxon>Streptococcaceae</taxon>
        <taxon>Streptococcus</taxon>
    </lineage>
</organism>
<protein>
    <submittedName>
        <fullName evidence="5">Helix-turn-helix transcriptional regulator</fullName>
    </submittedName>
</protein>
<evidence type="ECO:0000256" key="1">
    <source>
        <dbReference type="ARBA" id="ARBA00023015"/>
    </source>
</evidence>
<dbReference type="InterPro" id="IPR039418">
    <property type="entry name" value="LexA-like"/>
</dbReference>
<accession>A0ABX7YNU3</accession>
<keyword evidence="1" id="KW-0805">Transcription regulation</keyword>
<dbReference type="Pfam" id="PF00717">
    <property type="entry name" value="Peptidase_S24"/>
    <property type="match status" value="1"/>
</dbReference>
<dbReference type="CDD" id="cd06529">
    <property type="entry name" value="S24_LexA-like"/>
    <property type="match status" value="1"/>
</dbReference>
<keyword evidence="2" id="KW-0238">DNA-binding</keyword>
<gene>
    <name evidence="5" type="ORF">INT76_03670</name>
</gene>
<dbReference type="SUPFAM" id="SSF47413">
    <property type="entry name" value="lambda repressor-like DNA-binding domains"/>
    <property type="match status" value="1"/>
</dbReference>
<dbReference type="InterPro" id="IPR015927">
    <property type="entry name" value="Peptidase_S24_S26A/B/C"/>
</dbReference>
<dbReference type="SUPFAM" id="SSF51306">
    <property type="entry name" value="LexA/Signal peptidase"/>
    <property type="match status" value="1"/>
</dbReference>